<keyword evidence="2" id="KW-1185">Reference proteome</keyword>
<dbReference type="Proteomes" id="UP000199215">
    <property type="component" value="Unassembled WGS sequence"/>
</dbReference>
<name>A0A1H6JAZ2_9EURY</name>
<dbReference type="EMBL" id="FNWU01000010">
    <property type="protein sequence ID" value="SEH59404.1"/>
    <property type="molecule type" value="Genomic_DNA"/>
</dbReference>
<dbReference type="OrthoDB" id="194164at2157"/>
<dbReference type="STRING" id="1267564.SAMN05192561_11055"/>
<sequence length="135" mass="15761">MPEVRTELDDEVYEMAKQMKEEQGRTWNGLISAALREFANSDSPDERLLGLKHDWDEDQRVFPEPGNDRLGSFKAGWTKAENGQEFGQRALNGLSWHNLGWRLGMLFGETPTELKEELYQWCVQQQKETRKDTKE</sequence>
<evidence type="ECO:0000313" key="1">
    <source>
        <dbReference type="EMBL" id="SEH59404.1"/>
    </source>
</evidence>
<evidence type="ECO:0000313" key="2">
    <source>
        <dbReference type="Proteomes" id="UP000199215"/>
    </source>
</evidence>
<dbReference type="AlphaFoldDB" id="A0A1H6JAZ2"/>
<gene>
    <name evidence="1" type="ORF">SAMN05192561_11055</name>
</gene>
<dbReference type="RefSeq" id="WP_092817518.1">
    <property type="nucleotide sequence ID" value="NZ_FNWU01000010.1"/>
</dbReference>
<organism evidence="1 2">
    <name type="scientific">Halopenitus malekzadehii</name>
    <dbReference type="NCBI Taxonomy" id="1267564"/>
    <lineage>
        <taxon>Archaea</taxon>
        <taxon>Methanobacteriati</taxon>
        <taxon>Methanobacteriota</taxon>
        <taxon>Stenosarchaea group</taxon>
        <taxon>Halobacteria</taxon>
        <taxon>Halobacteriales</taxon>
        <taxon>Haloferacaceae</taxon>
        <taxon>Halopenitus</taxon>
    </lineage>
</organism>
<reference evidence="1 2" key="1">
    <citation type="submission" date="2016-10" db="EMBL/GenBank/DDBJ databases">
        <authorList>
            <person name="de Groot N.N."/>
        </authorList>
    </citation>
    <scope>NUCLEOTIDE SEQUENCE [LARGE SCALE GENOMIC DNA]</scope>
    <source>
        <strain evidence="1 2">IBRC-M10418</strain>
    </source>
</reference>
<accession>A0A1H6JAZ2</accession>
<proteinExistence type="predicted"/>
<protein>
    <submittedName>
        <fullName evidence="1">Uncharacterized protein</fullName>
    </submittedName>
</protein>